<dbReference type="Proteomes" id="UP000669133">
    <property type="component" value="Unassembled WGS sequence"/>
</dbReference>
<feature type="active site" evidence="12">
    <location>
        <position position="99"/>
    </location>
</feature>
<keyword evidence="11" id="KW-1015">Disulfide bond</keyword>
<dbReference type="GO" id="GO:0005576">
    <property type="term" value="C:extracellular region"/>
    <property type="evidence" value="ECO:0007669"/>
    <property type="project" value="UniProtKB-SubCell"/>
</dbReference>
<dbReference type="GO" id="GO:0006508">
    <property type="term" value="P:proteolysis"/>
    <property type="evidence" value="ECO:0007669"/>
    <property type="project" value="UniProtKB-KW"/>
</dbReference>
<dbReference type="InterPro" id="IPR001461">
    <property type="entry name" value="Aspartic_peptidase_A1"/>
</dbReference>
<dbReference type="EMBL" id="JAEOAQ010000005">
    <property type="protein sequence ID" value="KAG5418497.1"/>
    <property type="molecule type" value="Genomic_DNA"/>
</dbReference>
<dbReference type="PROSITE" id="PS51767">
    <property type="entry name" value="PEPTIDASE_A1"/>
    <property type="match status" value="1"/>
</dbReference>
<evidence type="ECO:0000256" key="11">
    <source>
        <dbReference type="ARBA" id="ARBA00023157"/>
    </source>
</evidence>
<dbReference type="Gene3D" id="2.40.70.10">
    <property type="entry name" value="Acid Proteases"/>
    <property type="match status" value="2"/>
</dbReference>
<dbReference type="CDD" id="cd05474">
    <property type="entry name" value="SAP_like"/>
    <property type="match status" value="1"/>
</dbReference>
<dbReference type="InterPro" id="IPR033876">
    <property type="entry name" value="SAP-like"/>
</dbReference>
<accession>A0A8H7ZAY2</accession>
<dbReference type="OrthoDB" id="771136at2759"/>
<evidence type="ECO:0000256" key="6">
    <source>
        <dbReference type="ARBA" id="ARBA00022670"/>
    </source>
</evidence>
<evidence type="ECO:0000259" key="14">
    <source>
        <dbReference type="PROSITE" id="PS51767"/>
    </source>
</evidence>
<evidence type="ECO:0000256" key="4">
    <source>
        <dbReference type="ARBA" id="ARBA00013207"/>
    </source>
</evidence>
<sequence>MVTYTSLVQSSLIALSCAVVCNGAPVESTPNKVVPYTFDVRRANPLDYNLDRGEVGDADISKRHGKNHYVKAPLKNKHVYYEAELEIGSKLQKNRVLFDTGSSDLWVIASDAECIDVECKKDGTYSLEESSTGKNLSESLQIIYADGAGANGSYVSDTVKFGKAIVKNQEFGLAETSTSMYGVLGIGFPPLEATENGTTYDNFPINLKKQGYINKIAFSLYLNSINSTTGSILFGGVDHAKHEGELTELPIVEGDTLAVDFNSVVINGETISNKTSVVLDSGSGYTKLPLNIVDGIGESIGGRYNSTLGGYLVGCQQNDNLTFNFPKNVSISAPISNFLYPLDVVTGEESSSNECFLGIKDGQGSDTLGENFLRSAYVKYDLEDRTIALAQVKYTAKTSIEEL</sequence>
<evidence type="ECO:0000256" key="3">
    <source>
        <dbReference type="ARBA" id="ARBA00007447"/>
    </source>
</evidence>
<organism evidence="15 16">
    <name type="scientific">Candida metapsilosis</name>
    <dbReference type="NCBI Taxonomy" id="273372"/>
    <lineage>
        <taxon>Eukaryota</taxon>
        <taxon>Fungi</taxon>
        <taxon>Dikarya</taxon>
        <taxon>Ascomycota</taxon>
        <taxon>Saccharomycotina</taxon>
        <taxon>Pichiomycetes</taxon>
        <taxon>Debaryomycetaceae</taxon>
        <taxon>Candida/Lodderomyces clade</taxon>
        <taxon>Candida</taxon>
    </lineage>
</organism>
<dbReference type="InterPro" id="IPR033121">
    <property type="entry name" value="PEPTIDASE_A1"/>
</dbReference>
<evidence type="ECO:0000256" key="13">
    <source>
        <dbReference type="SAM" id="SignalP"/>
    </source>
</evidence>
<evidence type="ECO:0000256" key="12">
    <source>
        <dbReference type="PIRSR" id="PIRSR601461-1"/>
    </source>
</evidence>
<dbReference type="PANTHER" id="PTHR47966:SF65">
    <property type="entry name" value="ASPARTIC-TYPE ENDOPEPTIDASE"/>
    <property type="match status" value="1"/>
</dbReference>
<evidence type="ECO:0000256" key="7">
    <source>
        <dbReference type="ARBA" id="ARBA00022729"/>
    </source>
</evidence>
<evidence type="ECO:0000256" key="5">
    <source>
        <dbReference type="ARBA" id="ARBA00022525"/>
    </source>
</evidence>
<dbReference type="EC" id="3.4.23.24" evidence="4"/>
<feature type="signal peptide" evidence="13">
    <location>
        <begin position="1"/>
        <end position="23"/>
    </location>
</feature>
<proteinExistence type="inferred from homology"/>
<dbReference type="Pfam" id="PF00026">
    <property type="entry name" value="Asp"/>
    <property type="match status" value="1"/>
</dbReference>
<evidence type="ECO:0000256" key="2">
    <source>
        <dbReference type="ARBA" id="ARBA00004613"/>
    </source>
</evidence>
<dbReference type="FunFam" id="2.40.70.10:FF:000011">
    <property type="entry name" value="Aspartic protease"/>
    <property type="match status" value="1"/>
</dbReference>
<protein>
    <recommendedName>
        <fullName evidence="4">candidapepsin</fullName>
        <ecNumber evidence="4">3.4.23.24</ecNumber>
    </recommendedName>
</protein>
<feature type="chain" id="PRO_5034218464" description="candidapepsin" evidence="13">
    <location>
        <begin position="24"/>
        <end position="403"/>
    </location>
</feature>
<dbReference type="GeneID" id="93652654"/>
<comment type="caution">
    <text evidence="15">The sequence shown here is derived from an EMBL/GenBank/DDBJ whole genome shotgun (WGS) entry which is preliminary data.</text>
</comment>
<dbReference type="AlphaFoldDB" id="A0A8H7ZAY2"/>
<comment type="subcellular location">
    <subcellularLocation>
        <location evidence="2">Secreted</location>
    </subcellularLocation>
</comment>
<comment type="similarity">
    <text evidence="3">Belongs to the peptidase A1 family.</text>
</comment>
<evidence type="ECO:0000313" key="15">
    <source>
        <dbReference type="EMBL" id="KAG5418497.1"/>
    </source>
</evidence>
<dbReference type="RefSeq" id="XP_067547613.1">
    <property type="nucleotide sequence ID" value="XM_067693054.1"/>
</dbReference>
<gene>
    <name evidence="15" type="ORF">I9W82_004025</name>
</gene>
<feature type="active site" evidence="12">
    <location>
        <position position="280"/>
    </location>
</feature>
<feature type="domain" description="Peptidase A1" evidence="14">
    <location>
        <begin position="81"/>
        <end position="390"/>
    </location>
</feature>
<evidence type="ECO:0000256" key="1">
    <source>
        <dbReference type="ARBA" id="ARBA00001675"/>
    </source>
</evidence>
<dbReference type="InterPro" id="IPR021109">
    <property type="entry name" value="Peptidase_aspartic_dom_sf"/>
</dbReference>
<name>A0A8H7ZAY2_9ASCO</name>
<evidence type="ECO:0000313" key="16">
    <source>
        <dbReference type="Proteomes" id="UP000669133"/>
    </source>
</evidence>
<dbReference type="GO" id="GO:0004190">
    <property type="term" value="F:aspartic-type endopeptidase activity"/>
    <property type="evidence" value="ECO:0007669"/>
    <property type="project" value="UniProtKB-KW"/>
</dbReference>
<evidence type="ECO:0000256" key="10">
    <source>
        <dbReference type="ARBA" id="ARBA00023145"/>
    </source>
</evidence>
<evidence type="ECO:0000256" key="9">
    <source>
        <dbReference type="ARBA" id="ARBA00022801"/>
    </source>
</evidence>
<keyword evidence="8" id="KW-0064">Aspartyl protease</keyword>
<keyword evidence="5" id="KW-0964">Secreted</keyword>
<dbReference type="SUPFAM" id="SSF50630">
    <property type="entry name" value="Acid proteases"/>
    <property type="match status" value="1"/>
</dbReference>
<keyword evidence="9" id="KW-0378">Hydrolase</keyword>
<evidence type="ECO:0000256" key="8">
    <source>
        <dbReference type="ARBA" id="ARBA00022750"/>
    </source>
</evidence>
<dbReference type="PRINTS" id="PR00792">
    <property type="entry name" value="PEPSIN"/>
</dbReference>
<keyword evidence="10" id="KW-0865">Zymogen</keyword>
<keyword evidence="7 13" id="KW-0732">Signal</keyword>
<keyword evidence="16" id="KW-1185">Reference proteome</keyword>
<keyword evidence="6" id="KW-0645">Protease</keyword>
<dbReference type="PANTHER" id="PTHR47966">
    <property type="entry name" value="BETA-SITE APP-CLEAVING ENZYME, ISOFORM A-RELATED"/>
    <property type="match status" value="1"/>
</dbReference>
<reference evidence="15 16" key="1">
    <citation type="submission" date="2020-12" db="EMBL/GenBank/DDBJ databases">
        <title>Effect of drift, selection, and recombination on the evolution of hybrid genomes in Candida yeast pathogens.</title>
        <authorList>
            <person name="Mixao V."/>
            <person name="Ksiezopolska E."/>
            <person name="Saus E."/>
            <person name="Boekhout T."/>
            <person name="Gacser A."/>
            <person name="Gabaldon T."/>
        </authorList>
    </citation>
    <scope>NUCLEOTIDE SEQUENCE [LARGE SCALE GENOMIC DNA]</scope>
    <source>
        <strain evidence="15 16">BP57</strain>
    </source>
</reference>
<comment type="catalytic activity">
    <reaction evidence="1">
        <text>Preferential cleavage at the carboxyl of hydrophobic amino acids, but fails to cleave 15-Leu-|-Tyr-16, 16-Tyr-|-Leu-17 and 24-Phe-|-Phe-25 of insulin B chain. Activates trypsinogen, and degrades keratin.</text>
        <dbReference type="EC" id="3.4.23.24"/>
    </reaction>
</comment>